<keyword evidence="6" id="KW-1185">Reference proteome</keyword>
<evidence type="ECO:0000256" key="1">
    <source>
        <dbReference type="ARBA" id="ARBA00022612"/>
    </source>
</evidence>
<keyword evidence="2" id="KW-0175">Coiled coil</keyword>
<accession>A0ABW9XAH8</accession>
<evidence type="ECO:0000256" key="2">
    <source>
        <dbReference type="SAM" id="Coils"/>
    </source>
</evidence>
<dbReference type="Proteomes" id="UP000753724">
    <property type="component" value="Unassembled WGS sequence"/>
</dbReference>
<reference evidence="6" key="1">
    <citation type="submission" date="2020-01" db="EMBL/GenBank/DDBJ databases">
        <title>Sphingomonas sp. strain CSW-10.</title>
        <authorList>
            <person name="Chen W.-M."/>
        </authorList>
    </citation>
    <scope>NUCLEOTIDE SEQUENCE [LARGE SCALE GENOMIC DNA]</scope>
    <source>
        <strain evidence="6">FSY-8</strain>
    </source>
</reference>
<evidence type="ECO:0000313" key="6">
    <source>
        <dbReference type="Proteomes" id="UP000753724"/>
    </source>
</evidence>
<sequence length="746" mass="78106">MSDKKLSLLVNFISIDKITGTMKGIVGLGRDGSKSIKALTGETKKLDNQMGSLQKKLAASIQSNSANMTELMAQHRQLAAEIARVNAQLERQKRLAVISADHRTMQRHGAEMRDRGSANMMGGVGMATPFILASKQAMDFSSGMVDIQQKANLTNAETAAMTVNILRLGKAAHQMPEDMRAAVDVLASRGMDPRQAVQMVGAIGRLGTAFKVELADGAAAAYANIDNLKVPIAETSRALDIMAAAGNAGAFEVKDMARHFPGLTAQMGALGQKGTPAVADLSAALQIAFSSARDADEAANNISGLLSKIYAPDTVEKFAKVGINVFAEMEKAAKKGITPLEEIALLTQRATKGDLKKIGNFFGEEQSTKALQALIPNMDKYRQMRAQISKADGTTDRAFAQREAQDATVKWRDFMGSVQRLGIVLGNGFLPAATQFMDATTGMMTAVGEFAQANPGLTSTLMMLAGGAVAARIAVGGLQWVFGGLIGPIADAIKLFRTAKELGTFATIASRTASIAGTAFSILRTGALFLARGVMQAGMMMLANPVVAAIVGIIAVVGLAGYMIYTHWDTIKAAFNQGIAWVTAKLTAAKDWLSNLGSMMMQGLLLALNPALLANKLIQIARSGITAFKNFFGIKSPSRLMLAMGGHITTGLSRGIDGGAGDPILSARRMANGVAAAGTPPMIGAGRITPARGAGITSGPAPTAGPITIQVYGAAGQSVDALADAVIRRIEQKTGVRARSSHDGGR</sequence>
<protein>
    <submittedName>
        <fullName evidence="5">Phage tail tape measure protein</fullName>
    </submittedName>
</protein>
<keyword evidence="3" id="KW-0812">Transmembrane</keyword>
<proteinExistence type="predicted"/>
<dbReference type="RefSeq" id="WP_161716795.1">
    <property type="nucleotide sequence ID" value="NZ_JAAAPO010000001.1"/>
</dbReference>
<keyword evidence="1" id="KW-1188">Viral release from host cell</keyword>
<dbReference type="NCBIfam" id="TIGR01760">
    <property type="entry name" value="tape_meas_TP901"/>
    <property type="match status" value="1"/>
</dbReference>
<dbReference type="PANTHER" id="PTHR37813:SF1">
    <property type="entry name" value="FELS-2 PROPHAGE PROTEIN"/>
    <property type="match status" value="1"/>
</dbReference>
<dbReference type="InterPro" id="IPR010090">
    <property type="entry name" value="Phage_tape_meas"/>
</dbReference>
<evidence type="ECO:0000259" key="4">
    <source>
        <dbReference type="Pfam" id="PF10145"/>
    </source>
</evidence>
<dbReference type="PANTHER" id="PTHR37813">
    <property type="entry name" value="FELS-2 PROPHAGE PROTEIN"/>
    <property type="match status" value="1"/>
</dbReference>
<evidence type="ECO:0000256" key="3">
    <source>
        <dbReference type="SAM" id="Phobius"/>
    </source>
</evidence>
<keyword evidence="3" id="KW-0472">Membrane</keyword>
<comment type="caution">
    <text evidence="5">The sequence shown here is derived from an EMBL/GenBank/DDBJ whole genome shotgun (WGS) entry which is preliminary data.</text>
</comment>
<feature type="domain" description="Phage tail tape measure protein" evidence="4">
    <location>
        <begin position="165"/>
        <end position="353"/>
    </location>
</feature>
<dbReference type="Pfam" id="PF10145">
    <property type="entry name" value="PhageMin_Tail"/>
    <property type="match status" value="1"/>
</dbReference>
<feature type="coiled-coil region" evidence="2">
    <location>
        <begin position="36"/>
        <end position="95"/>
    </location>
</feature>
<name>A0ABW9XAH8_9SPHN</name>
<keyword evidence="3" id="KW-1133">Transmembrane helix</keyword>
<evidence type="ECO:0000313" key="5">
    <source>
        <dbReference type="EMBL" id="NBC35533.1"/>
    </source>
</evidence>
<feature type="transmembrane region" description="Helical" evidence="3">
    <location>
        <begin position="546"/>
        <end position="565"/>
    </location>
</feature>
<organism evidence="5 6">
    <name type="scientific">Novosphingobium ovatum</name>
    <dbReference type="NCBI Taxonomy" id="1908523"/>
    <lineage>
        <taxon>Bacteria</taxon>
        <taxon>Pseudomonadati</taxon>
        <taxon>Pseudomonadota</taxon>
        <taxon>Alphaproteobacteria</taxon>
        <taxon>Sphingomonadales</taxon>
        <taxon>Sphingomonadaceae</taxon>
        <taxon>Novosphingobium</taxon>
    </lineage>
</organism>
<dbReference type="EMBL" id="JAAAPO010000001">
    <property type="protein sequence ID" value="NBC35533.1"/>
    <property type="molecule type" value="Genomic_DNA"/>
</dbReference>
<gene>
    <name evidence="5" type="ORF">GTZ99_03070</name>
</gene>